<evidence type="ECO:0000256" key="5">
    <source>
        <dbReference type="PIRSR" id="PIRSR622684-1"/>
    </source>
</evidence>
<evidence type="ECO:0000256" key="1">
    <source>
        <dbReference type="ARBA" id="ARBA00007623"/>
    </source>
</evidence>
<dbReference type="InParanoid" id="D2V3U1"/>
<dbReference type="InterPro" id="IPR022684">
    <property type="entry name" value="Calpain_cysteine_protease"/>
</dbReference>
<feature type="active site" evidence="5 6">
    <location>
        <position position="491"/>
    </location>
</feature>
<dbReference type="InterPro" id="IPR022772">
    <property type="entry name" value="VHL_tumour_suppress_b/a_dom"/>
</dbReference>
<comment type="similarity">
    <text evidence="1">Belongs to the peptidase C2 family.</text>
</comment>
<keyword evidence="2 6" id="KW-0645">Protease</keyword>
<dbReference type="CDD" id="cd05468">
    <property type="entry name" value="pVHL"/>
    <property type="match status" value="1"/>
</dbReference>
<protein>
    <submittedName>
        <fullName evidence="9">Predicted protein</fullName>
    </submittedName>
</protein>
<dbReference type="GO" id="GO:0004198">
    <property type="term" value="F:calcium-dependent cysteine-type endopeptidase activity"/>
    <property type="evidence" value="ECO:0007669"/>
    <property type="project" value="InterPro"/>
</dbReference>
<proteinExistence type="inferred from homology"/>
<evidence type="ECO:0000256" key="2">
    <source>
        <dbReference type="ARBA" id="ARBA00022670"/>
    </source>
</evidence>
<dbReference type="GeneID" id="8848345"/>
<dbReference type="InterPro" id="IPR037140">
    <property type="entry name" value="VHL_beta_dom_sf"/>
</dbReference>
<dbReference type="eggNOG" id="KOG0045">
    <property type="taxonomic scope" value="Eukaryota"/>
</dbReference>
<dbReference type="Proteomes" id="UP000006671">
    <property type="component" value="Unassembled WGS sequence"/>
</dbReference>
<dbReference type="PANTHER" id="PTHR10183:SF379">
    <property type="entry name" value="CALPAIN-5"/>
    <property type="match status" value="1"/>
</dbReference>
<dbReference type="OMA" id="CVLWWNE"/>
<sequence length="569" mass="64206">MFDKPSNLCSQSFDIEKQVCFSNSSDTDVVDLFWIDYSGAEVFISTIAPKQQVGQKTFATHPFLMRSLLSRKIVGLFVIDEQLPDRSTLKYGENNYNTSGNSKSSGGMIPTPGDAPPRLFEKITYRNSIVGSQDQYYGLKSATGTWPAELHVKNRTGHNLESYWIDFEGNLRSYGILDSGKNFDSMSGHGHIFLFKTPDGSYQKIITASSEKPSQFLDPDEIEITASVIDSPSETSCHSILEKHIQGRCGRALKFFTEPHIDRIISEIETKLKQEGKRFIDEDFFPGDNWKRASDYFKNQASIFKGDISPKAPIQGGAGDCWLIQSMSGAATLPDKIKEVFCKCEHIDPSLGLFVLSFHSTDGSKIFILLDDYFQFTSTNFKCSRSSTVGELWVPLIEKAFAKLCGSFESLHPVVGNHGINPAEVLLYLLSGKNGKNIQWYSAEGKTIISQGKFYPLVESLLDSKKSVPVCTSNANTKEGYVDEYGIVHYHGYSMLGYRKYPQHGINLLHIRNTWSKQEWNGLWSDNCVQWAKYPDIASELRSVSEDGCFWISYDDFVNHFCVLWWNEF</sequence>
<dbReference type="STRING" id="5762.D2V3U1"/>
<organism evidence="10">
    <name type="scientific">Naegleria gruberi</name>
    <name type="common">Amoeba</name>
    <dbReference type="NCBI Taxonomy" id="5762"/>
    <lineage>
        <taxon>Eukaryota</taxon>
        <taxon>Discoba</taxon>
        <taxon>Heterolobosea</taxon>
        <taxon>Tetramitia</taxon>
        <taxon>Eutetramitia</taxon>
        <taxon>Vahlkampfiidae</taxon>
        <taxon>Naegleria</taxon>
    </lineage>
</organism>
<evidence type="ECO:0000313" key="9">
    <source>
        <dbReference type="EMBL" id="EFC48254.1"/>
    </source>
</evidence>
<dbReference type="InterPro" id="IPR038765">
    <property type="entry name" value="Papain-like_cys_pep_sf"/>
</dbReference>
<dbReference type="Pfam" id="PF00648">
    <property type="entry name" value="Peptidase_C2"/>
    <property type="match status" value="1"/>
</dbReference>
<keyword evidence="3 6" id="KW-0378">Hydrolase</keyword>
<dbReference type="PRINTS" id="PR00704">
    <property type="entry name" value="CALPAIN"/>
</dbReference>
<feature type="compositionally biased region" description="Polar residues" evidence="7">
    <location>
        <begin position="94"/>
        <end position="105"/>
    </location>
</feature>
<name>D2V3U1_NAEGR</name>
<dbReference type="SUPFAM" id="SSF54001">
    <property type="entry name" value="Cysteine proteinases"/>
    <property type="match status" value="1"/>
</dbReference>
<dbReference type="KEGG" id="ngr:NAEGRDRAFT_63488"/>
<dbReference type="GO" id="GO:0006508">
    <property type="term" value="P:proteolysis"/>
    <property type="evidence" value="ECO:0007669"/>
    <property type="project" value="UniProtKB-KW"/>
</dbReference>
<feature type="region of interest" description="Disordered" evidence="7">
    <location>
        <begin position="90"/>
        <end position="109"/>
    </location>
</feature>
<feature type="active site" evidence="5 6">
    <location>
        <position position="513"/>
    </location>
</feature>
<dbReference type="RefSeq" id="XP_002680998.1">
    <property type="nucleotide sequence ID" value="XM_002680952.1"/>
</dbReference>
<dbReference type="SUPFAM" id="SSF49468">
    <property type="entry name" value="VHL"/>
    <property type="match status" value="2"/>
</dbReference>
<dbReference type="EMBL" id="GG738851">
    <property type="protein sequence ID" value="EFC48254.1"/>
    <property type="molecule type" value="Genomic_DNA"/>
</dbReference>
<evidence type="ECO:0000256" key="7">
    <source>
        <dbReference type="SAM" id="MobiDB-lite"/>
    </source>
</evidence>
<dbReference type="VEuPathDB" id="AmoebaDB:NAEGRDRAFT_63488"/>
<feature type="domain" description="Calpain catalytic" evidence="8">
    <location>
        <begin position="255"/>
        <end position="569"/>
    </location>
</feature>
<dbReference type="Gene3D" id="3.90.70.10">
    <property type="entry name" value="Cysteine proteinases"/>
    <property type="match status" value="1"/>
</dbReference>
<dbReference type="OrthoDB" id="424753at2759"/>
<gene>
    <name evidence="9" type="ORF">NAEGRDRAFT_63488</name>
</gene>
<feature type="active site" evidence="5 6">
    <location>
        <position position="321"/>
    </location>
</feature>
<keyword evidence="10" id="KW-1185">Reference proteome</keyword>
<evidence type="ECO:0000259" key="8">
    <source>
        <dbReference type="PROSITE" id="PS50203"/>
    </source>
</evidence>
<dbReference type="PANTHER" id="PTHR10183">
    <property type="entry name" value="CALPAIN"/>
    <property type="match status" value="1"/>
</dbReference>
<evidence type="ECO:0000256" key="4">
    <source>
        <dbReference type="ARBA" id="ARBA00022807"/>
    </source>
</evidence>
<dbReference type="PROSITE" id="PS50203">
    <property type="entry name" value="CALPAIN_CAT"/>
    <property type="match status" value="1"/>
</dbReference>
<accession>D2V3U1</accession>
<evidence type="ECO:0000256" key="6">
    <source>
        <dbReference type="PROSITE-ProRule" id="PRU00239"/>
    </source>
</evidence>
<dbReference type="AlphaFoldDB" id="D2V3U1"/>
<dbReference type="InterPro" id="IPR036208">
    <property type="entry name" value="VHL_sf"/>
</dbReference>
<keyword evidence="4 6" id="KW-0788">Thiol protease</keyword>
<evidence type="ECO:0000256" key="3">
    <source>
        <dbReference type="ARBA" id="ARBA00022801"/>
    </source>
</evidence>
<evidence type="ECO:0000313" key="10">
    <source>
        <dbReference type="Proteomes" id="UP000006671"/>
    </source>
</evidence>
<dbReference type="Gene3D" id="2.60.40.780">
    <property type="entry name" value="von Hippel-Lindau disease tumour suppressor, beta domain"/>
    <property type="match status" value="2"/>
</dbReference>
<reference evidence="9 10" key="1">
    <citation type="journal article" date="2010" name="Cell">
        <title>The genome of Naegleria gruberi illuminates early eukaryotic versatility.</title>
        <authorList>
            <person name="Fritz-Laylin L.K."/>
            <person name="Prochnik S.E."/>
            <person name="Ginger M.L."/>
            <person name="Dacks J.B."/>
            <person name="Carpenter M.L."/>
            <person name="Field M.C."/>
            <person name="Kuo A."/>
            <person name="Paredez A."/>
            <person name="Chapman J."/>
            <person name="Pham J."/>
            <person name="Shu S."/>
            <person name="Neupane R."/>
            <person name="Cipriano M."/>
            <person name="Mancuso J."/>
            <person name="Tu H."/>
            <person name="Salamov A."/>
            <person name="Lindquist E."/>
            <person name="Shapiro H."/>
            <person name="Lucas S."/>
            <person name="Grigoriev I.V."/>
            <person name="Cande W.Z."/>
            <person name="Fulton C."/>
            <person name="Rokhsar D.S."/>
            <person name="Dawson S.C."/>
        </authorList>
    </citation>
    <scope>NUCLEOTIDE SEQUENCE [LARGE SCALE GENOMIC DNA]</scope>
    <source>
        <strain evidence="9 10">NEG-M</strain>
    </source>
</reference>
<dbReference type="InterPro" id="IPR001300">
    <property type="entry name" value="Peptidase_C2_calpain_cat"/>
</dbReference>
<dbReference type="SMART" id="SM00230">
    <property type="entry name" value="CysPc"/>
    <property type="match status" value="1"/>
</dbReference>